<dbReference type="GO" id="GO:0030245">
    <property type="term" value="P:cellulose catabolic process"/>
    <property type="evidence" value="ECO:0007669"/>
    <property type="project" value="UniProtKB-KW"/>
</dbReference>
<proteinExistence type="inferred from homology"/>
<dbReference type="Proteomes" id="UP000325313">
    <property type="component" value="Unassembled WGS sequence"/>
</dbReference>
<dbReference type="InterPro" id="IPR001722">
    <property type="entry name" value="Glyco_hydro_7"/>
</dbReference>
<dbReference type="PRINTS" id="PR00734">
    <property type="entry name" value="GLHYDRLASE7"/>
</dbReference>
<keyword evidence="8 9" id="KW-0624">Polysaccharide degradation</keyword>
<evidence type="ECO:0000256" key="9">
    <source>
        <dbReference type="RuleBase" id="RU361164"/>
    </source>
</evidence>
<evidence type="ECO:0000256" key="5">
    <source>
        <dbReference type="ARBA" id="ARBA00023001"/>
    </source>
</evidence>
<comment type="similarity">
    <text evidence="2 9">Belongs to the glycosyl hydrolase 7 (cellulase C) family.</text>
</comment>
<gene>
    <name evidence="10" type="ORF">PGTUg99_021265</name>
</gene>
<evidence type="ECO:0000256" key="8">
    <source>
        <dbReference type="ARBA" id="ARBA00023326"/>
    </source>
</evidence>
<dbReference type="PANTHER" id="PTHR33753:SF2">
    <property type="entry name" value="GLYCOSIDE HYDROLASE FAMILY 7 PROTEIN"/>
    <property type="match status" value="1"/>
</dbReference>
<keyword evidence="5 9" id="KW-0136">Cellulose degradation</keyword>
<dbReference type="InterPro" id="IPR037019">
    <property type="entry name" value="Glyco_hydro_7_sf"/>
</dbReference>
<evidence type="ECO:0000256" key="7">
    <source>
        <dbReference type="ARBA" id="ARBA00023295"/>
    </source>
</evidence>
<evidence type="ECO:0000256" key="3">
    <source>
        <dbReference type="ARBA" id="ARBA00022729"/>
    </source>
</evidence>
<sequence length="471" mass="52407">METSLCYLLLYFFQFQENLVAQQVGIHLLQESPPSLKIQNCESDGKCSEKHMSVTLDADIRPLQVLQGMESCITDEEKAWDRRYCADSERCAEQCSLGGVKYKAVHGITTDDHTLKLRLFTHGKLTESRVYLLADQKHYQLFHLKNQQFSFEVDASKVPCGVHAALYFTSMKADGGLSRTNKAGAMYGTGYCDSQCPTALRFINGRANIEASGQPREQVFKSMGACCPELDLWEGNGMVQAYGAHPCVFPSMTTCEGEDCTFKGGLCDHSGCGLASQRVDQNSFYGPNKTIDTRHKFTVVTQFLTSNATAQGELVEIKQFYIQHGVLIKHRGIKLSGQDSSFNSITDAFCSIMSNTTGTGSAFRRTGGLEAMGRAMEKGLVLVMGLWTDEVTDSLGSIQKIPATRKNSLKRINQLVCPEETRTQPFIQKHHPHASVLFSNIKVGPITNFPYNDLQDYSYQHQIHANEHTII</sequence>
<evidence type="ECO:0000256" key="2">
    <source>
        <dbReference type="ARBA" id="ARBA00006044"/>
    </source>
</evidence>
<dbReference type="AlphaFoldDB" id="A0A5B0PQQ2"/>
<dbReference type="SUPFAM" id="SSF49899">
    <property type="entry name" value="Concanavalin A-like lectins/glucanases"/>
    <property type="match status" value="1"/>
</dbReference>
<dbReference type="GO" id="GO:0016162">
    <property type="term" value="F:cellulose 1,4-beta-cellobiosidase activity"/>
    <property type="evidence" value="ECO:0007669"/>
    <property type="project" value="UniProtKB-EC"/>
</dbReference>
<organism evidence="10 11">
    <name type="scientific">Puccinia graminis f. sp. tritici</name>
    <dbReference type="NCBI Taxonomy" id="56615"/>
    <lineage>
        <taxon>Eukaryota</taxon>
        <taxon>Fungi</taxon>
        <taxon>Dikarya</taxon>
        <taxon>Basidiomycota</taxon>
        <taxon>Pucciniomycotina</taxon>
        <taxon>Pucciniomycetes</taxon>
        <taxon>Pucciniales</taxon>
        <taxon>Pucciniaceae</taxon>
        <taxon>Puccinia</taxon>
    </lineage>
</organism>
<comment type="caution">
    <text evidence="10">The sequence shown here is derived from an EMBL/GenBank/DDBJ whole genome shotgun (WGS) entry which is preliminary data.</text>
</comment>
<protein>
    <recommendedName>
        <fullName evidence="9">Glucanase</fullName>
        <ecNumber evidence="9">3.2.1.-</ecNumber>
    </recommendedName>
</protein>
<evidence type="ECO:0000313" key="10">
    <source>
        <dbReference type="EMBL" id="KAA1102289.1"/>
    </source>
</evidence>
<dbReference type="Pfam" id="PF00840">
    <property type="entry name" value="Glyco_hydro_7"/>
    <property type="match status" value="1"/>
</dbReference>
<keyword evidence="7 9" id="KW-0326">Glycosidase</keyword>
<comment type="catalytic activity">
    <reaction evidence="1">
        <text>Hydrolysis of (1-&gt;4)-beta-D-glucosidic linkages in cellulose and cellotetraose, releasing cellobiose from the non-reducing ends of the chains.</text>
        <dbReference type="EC" id="3.2.1.91"/>
    </reaction>
</comment>
<evidence type="ECO:0000313" key="11">
    <source>
        <dbReference type="Proteomes" id="UP000325313"/>
    </source>
</evidence>
<evidence type="ECO:0000256" key="6">
    <source>
        <dbReference type="ARBA" id="ARBA00023277"/>
    </source>
</evidence>
<name>A0A5B0PQQ2_PUCGR</name>
<reference evidence="10 11" key="1">
    <citation type="submission" date="2019-05" db="EMBL/GenBank/DDBJ databases">
        <title>Emergence of the Ug99 lineage of the wheat stem rust pathogen through somatic hybridization.</title>
        <authorList>
            <person name="Li F."/>
            <person name="Upadhyaya N.M."/>
            <person name="Sperschneider J."/>
            <person name="Matny O."/>
            <person name="Nguyen-Phuc H."/>
            <person name="Mago R."/>
            <person name="Raley C."/>
            <person name="Miller M.E."/>
            <person name="Silverstein K.A.T."/>
            <person name="Henningsen E."/>
            <person name="Hirsch C.D."/>
            <person name="Visser B."/>
            <person name="Pretorius Z.A."/>
            <person name="Steffenson B.J."/>
            <person name="Schwessinger B."/>
            <person name="Dodds P.N."/>
            <person name="Figueroa M."/>
        </authorList>
    </citation>
    <scope>NUCLEOTIDE SEQUENCE [LARGE SCALE GENOMIC DNA]</scope>
    <source>
        <strain evidence="10 11">Ug99</strain>
    </source>
</reference>
<evidence type="ECO:0000256" key="4">
    <source>
        <dbReference type="ARBA" id="ARBA00022801"/>
    </source>
</evidence>
<accession>A0A5B0PQQ2</accession>
<dbReference type="PANTHER" id="PTHR33753">
    <property type="entry name" value="1,4-BETA-D-GLUCAN CELLOBIOHYDROLASE B"/>
    <property type="match status" value="1"/>
</dbReference>
<dbReference type="Gene3D" id="2.70.100.10">
    <property type="entry name" value="Glycoside hydrolase, family 7, domain"/>
    <property type="match status" value="1"/>
</dbReference>
<dbReference type="InterPro" id="IPR013320">
    <property type="entry name" value="ConA-like_dom_sf"/>
</dbReference>
<keyword evidence="3" id="KW-0732">Signal</keyword>
<keyword evidence="6" id="KW-0119">Carbohydrate metabolism</keyword>
<dbReference type="EMBL" id="VDEP01000338">
    <property type="protein sequence ID" value="KAA1102289.1"/>
    <property type="molecule type" value="Genomic_DNA"/>
</dbReference>
<dbReference type="EC" id="3.2.1.-" evidence="9"/>
<keyword evidence="4 9" id="KW-0378">Hydrolase</keyword>
<evidence type="ECO:0000256" key="1">
    <source>
        <dbReference type="ARBA" id="ARBA00001641"/>
    </source>
</evidence>